<comment type="caution">
    <text evidence="1">The sequence shown here is derived from an EMBL/GenBank/DDBJ whole genome shotgun (WGS) entry which is preliminary data.</text>
</comment>
<keyword evidence="2" id="KW-1185">Reference proteome</keyword>
<protein>
    <submittedName>
        <fullName evidence="1">Uncharacterized protein</fullName>
    </submittedName>
</protein>
<reference evidence="2" key="1">
    <citation type="journal article" date="2018" name="BMC Genomics">
        <title>Genomic insights into host adaptation between the wheat stripe rust pathogen (Puccinia striiformis f. sp. tritici) and the barley stripe rust pathogen (Puccinia striiformis f. sp. hordei).</title>
        <authorList>
            <person name="Xia C."/>
            <person name="Wang M."/>
            <person name="Yin C."/>
            <person name="Cornejo O.E."/>
            <person name="Hulbert S.H."/>
            <person name="Chen X."/>
        </authorList>
    </citation>
    <scope>NUCLEOTIDE SEQUENCE [LARGE SCALE GENOMIC DNA]</scope>
    <source>
        <strain evidence="2">93-210</strain>
    </source>
</reference>
<proteinExistence type="predicted"/>
<evidence type="ECO:0000313" key="1">
    <source>
        <dbReference type="EMBL" id="KAI7938074.1"/>
    </source>
</evidence>
<evidence type="ECO:0000313" key="2">
    <source>
        <dbReference type="Proteomes" id="UP001060170"/>
    </source>
</evidence>
<accession>A0ACC0DR96</accession>
<reference evidence="1 2" key="3">
    <citation type="journal article" date="2022" name="Microbiol. Spectr.">
        <title>Folding features and dynamics of 3D genome architecture in plant fungal pathogens.</title>
        <authorList>
            <person name="Xia C."/>
        </authorList>
    </citation>
    <scope>NUCLEOTIDE SEQUENCE [LARGE SCALE GENOMIC DNA]</scope>
    <source>
        <strain evidence="1 2">93-210</strain>
    </source>
</reference>
<gene>
    <name evidence="1" type="ORF">MJO28_014994</name>
</gene>
<organism evidence="1 2">
    <name type="scientific">Puccinia striiformis f. sp. tritici</name>
    <dbReference type="NCBI Taxonomy" id="168172"/>
    <lineage>
        <taxon>Eukaryota</taxon>
        <taxon>Fungi</taxon>
        <taxon>Dikarya</taxon>
        <taxon>Basidiomycota</taxon>
        <taxon>Pucciniomycotina</taxon>
        <taxon>Pucciniomycetes</taxon>
        <taxon>Pucciniales</taxon>
        <taxon>Pucciniaceae</taxon>
        <taxon>Puccinia</taxon>
    </lineage>
</organism>
<sequence>MARHYSNRIEFEFEYSNQFDSMCYALIIVQSSYDILVKLSYVCILNWMDPLPKASRRKYNKK</sequence>
<dbReference type="EMBL" id="CM045880">
    <property type="protein sequence ID" value="KAI7938074.1"/>
    <property type="molecule type" value="Genomic_DNA"/>
</dbReference>
<dbReference type="Proteomes" id="UP001060170">
    <property type="component" value="Chromosome 16"/>
</dbReference>
<name>A0ACC0DR96_9BASI</name>
<reference evidence="2" key="2">
    <citation type="journal article" date="2018" name="Mol. Plant Microbe Interact.">
        <title>Genome sequence resources for the wheat stripe rust pathogen (Puccinia striiformis f. sp. tritici) and the barley stripe rust pathogen (Puccinia striiformis f. sp. hordei).</title>
        <authorList>
            <person name="Xia C."/>
            <person name="Wang M."/>
            <person name="Yin C."/>
            <person name="Cornejo O.E."/>
            <person name="Hulbert S.H."/>
            <person name="Chen X."/>
        </authorList>
    </citation>
    <scope>NUCLEOTIDE SEQUENCE [LARGE SCALE GENOMIC DNA]</scope>
    <source>
        <strain evidence="2">93-210</strain>
    </source>
</reference>